<comment type="caution">
    <text evidence="2">The sequence shown here is derived from an EMBL/GenBank/DDBJ whole genome shotgun (WGS) entry which is preliminary data.</text>
</comment>
<evidence type="ECO:0000313" key="2">
    <source>
        <dbReference type="EMBL" id="KAL2058581.1"/>
    </source>
</evidence>
<feature type="compositionally biased region" description="Acidic residues" evidence="1">
    <location>
        <begin position="704"/>
        <end position="719"/>
    </location>
</feature>
<feature type="region of interest" description="Disordered" evidence="1">
    <location>
        <begin position="697"/>
        <end position="719"/>
    </location>
</feature>
<organism evidence="2 3">
    <name type="scientific">Lepraria finkii</name>
    <dbReference type="NCBI Taxonomy" id="1340010"/>
    <lineage>
        <taxon>Eukaryota</taxon>
        <taxon>Fungi</taxon>
        <taxon>Dikarya</taxon>
        <taxon>Ascomycota</taxon>
        <taxon>Pezizomycotina</taxon>
        <taxon>Lecanoromycetes</taxon>
        <taxon>OSLEUM clade</taxon>
        <taxon>Lecanoromycetidae</taxon>
        <taxon>Lecanorales</taxon>
        <taxon>Lecanorineae</taxon>
        <taxon>Stereocaulaceae</taxon>
        <taxon>Lepraria</taxon>
    </lineage>
</organism>
<reference evidence="2 3" key="1">
    <citation type="submission" date="2024-09" db="EMBL/GenBank/DDBJ databases">
        <title>Rethinking Asexuality: The Enigmatic Case of Functional Sexual Genes in Lepraria (Stereocaulaceae).</title>
        <authorList>
            <person name="Doellman M."/>
            <person name="Sun Y."/>
            <person name="Barcenas-Pena A."/>
            <person name="Lumbsch H.T."/>
            <person name="Grewe F."/>
        </authorList>
    </citation>
    <scope>NUCLEOTIDE SEQUENCE [LARGE SCALE GENOMIC DNA]</scope>
    <source>
        <strain evidence="2 3">Grewe 0041</strain>
    </source>
</reference>
<protein>
    <submittedName>
        <fullName evidence="2">Uncharacterized protein</fullName>
    </submittedName>
</protein>
<evidence type="ECO:0000256" key="1">
    <source>
        <dbReference type="SAM" id="MobiDB-lite"/>
    </source>
</evidence>
<sequence length="719" mass="81399">MASGPRARSDDVLIRANIFLSQRKPTEAINLYTKVLYAVSPGHVCALLNRALAYVCLQRPELAVVDAYRAAIAAHGMREDDIQANDRYKDVCRYIRTEREHVKRDNTWTSDRRRFIGANWTRSPLSSIVINDTPESMRPNGVKVPPFFPKSRQEVCEKLELRAIYRLAAALSLCGGDARSDAFGILDDARARYRETGCWEIFHYKNLGNDIMADLMKDWETSGNKPRELGLMSLQSSAEQDQDIKPKIKDEVKSKATMMNTPCYPFDSYEPELNLNEWQKIISPWVKNCAKTCSAHVITPVNSQRGGSSKQYLELRALQDINPEENVLFEQTNSNVTTSTPKNIMANSSLDSTHHFYCDTCAALLVVPGDCPDNYSGSTVPIPFRPSHLRQSPNLSPTLPLNLFDSYLVGRADSPEMDDSVINLNFFSGGHERKTSATSSMSSEFMFCCTTHKVPTCSDRCRKRREIFDRGLCHTIIECELRKGQLQDLRPKTFEERKFNCLSELLFLRTFVTTLNSPDEDSHPLHHDDILFAAVNPNNGPKEGEKQSWSFTNNVIRPIYDIHQVCAYLDIDPFTILKKTDGWVINTLMSKISNSMRVSRGPRYAKIYNNQANLKTAFGKFDERWSNIIHTDDPDEETWIGSINPVFNLIRIADPSKGEVPNVVVVQKSGLHVYAISAIEKGQALLRAADGMEWPKPEDWMLTADDEGKSDEDERGGER</sequence>
<dbReference type="SUPFAM" id="SSF48452">
    <property type="entry name" value="TPR-like"/>
    <property type="match status" value="1"/>
</dbReference>
<gene>
    <name evidence="2" type="ORF">ABVK25_001309</name>
</gene>
<dbReference type="Gene3D" id="1.25.40.10">
    <property type="entry name" value="Tetratricopeptide repeat domain"/>
    <property type="match status" value="1"/>
</dbReference>
<proteinExistence type="predicted"/>
<evidence type="ECO:0000313" key="3">
    <source>
        <dbReference type="Proteomes" id="UP001590951"/>
    </source>
</evidence>
<keyword evidence="3" id="KW-1185">Reference proteome</keyword>
<dbReference type="Proteomes" id="UP001590951">
    <property type="component" value="Unassembled WGS sequence"/>
</dbReference>
<name>A0ABR4BNI2_9LECA</name>
<accession>A0ABR4BNI2</accession>
<dbReference type="EMBL" id="JBHFEH010000002">
    <property type="protein sequence ID" value="KAL2058581.1"/>
    <property type="molecule type" value="Genomic_DNA"/>
</dbReference>
<dbReference type="InterPro" id="IPR011990">
    <property type="entry name" value="TPR-like_helical_dom_sf"/>
</dbReference>